<dbReference type="AlphaFoldDB" id="A0A0L0CYU9"/>
<evidence type="ECO:0000313" key="4">
    <source>
        <dbReference type="Proteomes" id="UP000054566"/>
    </source>
</evidence>
<keyword evidence="2" id="KW-0472">Membrane</keyword>
<proteinExistence type="predicted"/>
<dbReference type="InterPro" id="IPR011992">
    <property type="entry name" value="EF-hand-dom_pair"/>
</dbReference>
<accession>A0A0L0CYU9</accession>
<evidence type="ECO:0000256" key="2">
    <source>
        <dbReference type="SAM" id="Phobius"/>
    </source>
</evidence>
<reference evidence="4" key="2">
    <citation type="submission" date="2015-07" db="EMBL/GenBank/DDBJ databases">
        <title>The genome sequence of Plasmodium falciparum RAJ116.</title>
        <authorList>
            <consortium name="The Broad Institute Genome Sequencing Platform"/>
            <person name="Volkman S.K."/>
            <person name="Neafsey D.E."/>
            <person name="Dash A.P."/>
            <person name="Chitnis C.E."/>
            <person name="Hartl D.L."/>
            <person name="Young S.K."/>
            <person name="Kodira C.D."/>
            <person name="Zeng Q."/>
            <person name="Koehrsen M."/>
            <person name="Godfrey P."/>
            <person name="Alvarado L."/>
            <person name="Berlin A."/>
            <person name="Borenstein D."/>
            <person name="Chen Z."/>
            <person name="Engels R."/>
            <person name="Freedman E."/>
            <person name="Gellesch M."/>
            <person name="Goldberg J."/>
            <person name="Griggs A."/>
            <person name="Gujja S."/>
            <person name="Heiman D."/>
            <person name="Hepburn T."/>
            <person name="Howarth C."/>
            <person name="Jen D."/>
            <person name="Larson L."/>
            <person name="Lewis B."/>
            <person name="Mehta T."/>
            <person name="Park D."/>
            <person name="Pearson M."/>
            <person name="Roberts A."/>
            <person name="Saif S."/>
            <person name="Shea T."/>
            <person name="Shenoy N."/>
            <person name="Sisk P."/>
            <person name="Stolte C."/>
            <person name="Sykes S."/>
            <person name="Walk T."/>
            <person name="White J."/>
            <person name="Yandava C."/>
            <person name="Wirth D.F."/>
            <person name="Nusbaum C."/>
            <person name="Birren B."/>
        </authorList>
    </citation>
    <scope>NUCLEOTIDE SEQUENCE [LARGE SCALE GENOMIC DNA]</scope>
    <source>
        <strain evidence="4">RAJ116</strain>
    </source>
</reference>
<keyword evidence="2" id="KW-1133">Transmembrane helix</keyword>
<evidence type="ECO:0000313" key="3">
    <source>
        <dbReference type="EMBL" id="KNC37478.1"/>
    </source>
</evidence>
<dbReference type="NCBIfam" id="TIGR01477">
    <property type="entry name" value="RIFIN"/>
    <property type="match status" value="1"/>
</dbReference>
<dbReference type="InterPro" id="IPR006373">
    <property type="entry name" value="VSA_Rifin"/>
</dbReference>
<name>A0A0L0CYU9_PLAFA</name>
<dbReference type="Pfam" id="PF02009">
    <property type="entry name" value="RIFIN"/>
    <property type="match status" value="1"/>
</dbReference>
<dbReference type="EMBL" id="GG664538">
    <property type="protein sequence ID" value="KNC37478.1"/>
    <property type="molecule type" value="Genomic_DNA"/>
</dbReference>
<feature type="non-terminal residue" evidence="3">
    <location>
        <position position="1"/>
    </location>
</feature>
<dbReference type="Proteomes" id="UP000054566">
    <property type="component" value="Unassembled WGS sequence"/>
</dbReference>
<evidence type="ECO:0000256" key="1">
    <source>
        <dbReference type="SAM" id="Coils"/>
    </source>
</evidence>
<sequence length="361" mass="39275">VGSPHKNPSITPNFPPNTRLLCDCELYSPANYDDDPQMKKVMGNFNKQTQQRFHEYDNRMKTTRQKCKDKCDKEVQKIILKDKLEKQMEQQLTTLETKIDTDDIPTCICEKSLADKVEKNCLACGGMLSGGVAPTVGLIGSVAVHVWKPVALKEAINAALNAAANDISAAVKAAGIEAGKNAVIGGLDALKIGQLGIGSWEPYFTTGYNVNVKQLASVILNRRGEMCGVGAKTLDSATCKIININLRTIHPDGSNYLPDSQGIPETLELILDKATTNAEAAEAAKNSTLTAEITTEQTTLIEAGFENYISSINASIIAILIIVLIMRNIIKTKSGTNIKNTNVYIKISYKDKDSHIITFTK</sequence>
<keyword evidence="2" id="KW-0812">Transmembrane</keyword>
<dbReference type="SUPFAM" id="SSF47473">
    <property type="entry name" value="EF-hand"/>
    <property type="match status" value="1"/>
</dbReference>
<protein>
    <submittedName>
        <fullName evidence="3">Rifin</fullName>
    </submittedName>
</protein>
<gene>
    <name evidence="3" type="ORF">PFLG_02068</name>
</gene>
<dbReference type="OrthoDB" id="10494422at2759"/>
<keyword evidence="1" id="KW-0175">Coiled coil</keyword>
<feature type="coiled-coil region" evidence="1">
    <location>
        <begin position="46"/>
        <end position="101"/>
    </location>
</feature>
<organism evidence="3 4">
    <name type="scientific">Plasmodium falciparum RAJ116</name>
    <dbReference type="NCBI Taxonomy" id="580058"/>
    <lineage>
        <taxon>Eukaryota</taxon>
        <taxon>Sar</taxon>
        <taxon>Alveolata</taxon>
        <taxon>Apicomplexa</taxon>
        <taxon>Aconoidasida</taxon>
        <taxon>Haemosporida</taxon>
        <taxon>Plasmodiidae</taxon>
        <taxon>Plasmodium</taxon>
        <taxon>Plasmodium (Laverania)</taxon>
    </lineage>
</organism>
<reference evidence="4" key="1">
    <citation type="submission" date="2015-07" db="EMBL/GenBank/DDBJ databases">
        <title>Annotation of Plasmodium falciparum RAJ116.</title>
        <authorList>
            <consortium name="The Broad Institute Genome Sequencing Platform"/>
            <person name="Volkman S.K."/>
            <person name="Neafsey D.E."/>
            <person name="Dash A.P."/>
            <person name="Chitnis C.E."/>
            <person name="Hartl D.L."/>
            <person name="Young S.K."/>
            <person name="Zeng Q."/>
            <person name="Koehrsen M."/>
            <person name="Alvarado L."/>
            <person name="Berlin A."/>
            <person name="Borenstein D."/>
            <person name="Chapman S.B."/>
            <person name="Chen Z."/>
            <person name="Engels R."/>
            <person name="Freedman E."/>
            <person name="Gellesch M."/>
            <person name="Goldberg J."/>
            <person name="Griggs A."/>
            <person name="Gujja S."/>
            <person name="Heilman E.R."/>
            <person name="Heiman D.I."/>
            <person name="Howarth C."/>
            <person name="Jen D."/>
            <person name="Larson L."/>
            <person name="Mehta T."/>
            <person name="Neiman D."/>
            <person name="Park D."/>
            <person name="Pearson M."/>
            <person name="Roberts A."/>
            <person name="Saif S."/>
            <person name="Shea T."/>
            <person name="Shenoy N."/>
            <person name="Sisk P."/>
            <person name="Stolte C."/>
            <person name="Sykes S."/>
            <person name="Walk T."/>
            <person name="White J."/>
            <person name="Yandava C."/>
            <person name="Haas B."/>
            <person name="Henn M.R."/>
            <person name="Nusbaum C."/>
            <person name="Birren B."/>
        </authorList>
    </citation>
    <scope>NUCLEOTIDE SEQUENCE [LARGE SCALE GENOMIC DNA]</scope>
    <source>
        <strain evidence="4">RAJ116</strain>
    </source>
</reference>
<feature type="transmembrane region" description="Helical" evidence="2">
    <location>
        <begin position="308"/>
        <end position="330"/>
    </location>
</feature>